<gene>
    <name evidence="1" type="ORF">H5410_050767</name>
</gene>
<reference evidence="1 2" key="1">
    <citation type="submission" date="2020-09" db="EMBL/GenBank/DDBJ databases">
        <title>De no assembly of potato wild relative species, Solanum commersonii.</title>
        <authorList>
            <person name="Cho K."/>
        </authorList>
    </citation>
    <scope>NUCLEOTIDE SEQUENCE [LARGE SCALE GENOMIC DNA]</scope>
    <source>
        <strain evidence="1">LZ3.2</strain>
        <tissue evidence="1">Leaf</tissue>
    </source>
</reference>
<name>A0A9J5WYK8_SOLCO</name>
<dbReference type="Proteomes" id="UP000824120">
    <property type="component" value="Chromosome 10"/>
</dbReference>
<protein>
    <submittedName>
        <fullName evidence="1">Uncharacterized protein</fullName>
    </submittedName>
</protein>
<keyword evidence="2" id="KW-1185">Reference proteome</keyword>
<accession>A0A9J5WYK8</accession>
<organism evidence="1 2">
    <name type="scientific">Solanum commersonii</name>
    <name type="common">Commerson's wild potato</name>
    <name type="synonym">Commerson's nightshade</name>
    <dbReference type="NCBI Taxonomy" id="4109"/>
    <lineage>
        <taxon>Eukaryota</taxon>
        <taxon>Viridiplantae</taxon>
        <taxon>Streptophyta</taxon>
        <taxon>Embryophyta</taxon>
        <taxon>Tracheophyta</taxon>
        <taxon>Spermatophyta</taxon>
        <taxon>Magnoliopsida</taxon>
        <taxon>eudicotyledons</taxon>
        <taxon>Gunneridae</taxon>
        <taxon>Pentapetalae</taxon>
        <taxon>asterids</taxon>
        <taxon>lamiids</taxon>
        <taxon>Solanales</taxon>
        <taxon>Solanaceae</taxon>
        <taxon>Solanoideae</taxon>
        <taxon>Solaneae</taxon>
        <taxon>Solanum</taxon>
    </lineage>
</organism>
<sequence>MNMFTIIADNVIELLKEVTDNTLREKNIQLATSKTSSSSHSIPDDKKVKDDFVYSAPYSLSEVHNRLSSKQTMVVRDSSFDDLKGEIEHLKEEIKFLKQNHIICDHRLTQIESSN</sequence>
<dbReference type="EMBL" id="JACXVP010000010">
    <property type="protein sequence ID" value="KAG5580140.1"/>
    <property type="molecule type" value="Genomic_DNA"/>
</dbReference>
<evidence type="ECO:0000313" key="2">
    <source>
        <dbReference type="Proteomes" id="UP000824120"/>
    </source>
</evidence>
<comment type="caution">
    <text evidence="1">The sequence shown here is derived from an EMBL/GenBank/DDBJ whole genome shotgun (WGS) entry which is preliminary data.</text>
</comment>
<dbReference type="AlphaFoldDB" id="A0A9J5WYK8"/>
<proteinExistence type="predicted"/>
<evidence type="ECO:0000313" key="1">
    <source>
        <dbReference type="EMBL" id="KAG5580140.1"/>
    </source>
</evidence>